<protein>
    <submittedName>
        <fullName evidence="1">Uncharacterized protein</fullName>
    </submittedName>
</protein>
<dbReference type="Proteomes" id="UP001630127">
    <property type="component" value="Unassembled WGS sequence"/>
</dbReference>
<dbReference type="EMBL" id="JBJUIK010000006">
    <property type="protein sequence ID" value="KAL3525164.1"/>
    <property type="molecule type" value="Genomic_DNA"/>
</dbReference>
<sequence length="113" mass="12260">MIVLETQCIHYRLFFTAQIEEADRSAPVVIIVSRHILDIAFKAFAVKHTTLHNCGGQTFEGTCYKVVESLSVKPGTVIVSEMGYGIGFNIGGGGATGAECCRISHLWCRVVLA</sequence>
<proteinExistence type="predicted"/>
<evidence type="ECO:0000313" key="1">
    <source>
        <dbReference type="EMBL" id="KAL3525164.1"/>
    </source>
</evidence>
<name>A0ABD3A097_9GENT</name>
<organism evidence="1 2">
    <name type="scientific">Cinchona calisaya</name>
    <dbReference type="NCBI Taxonomy" id="153742"/>
    <lineage>
        <taxon>Eukaryota</taxon>
        <taxon>Viridiplantae</taxon>
        <taxon>Streptophyta</taxon>
        <taxon>Embryophyta</taxon>
        <taxon>Tracheophyta</taxon>
        <taxon>Spermatophyta</taxon>
        <taxon>Magnoliopsida</taxon>
        <taxon>eudicotyledons</taxon>
        <taxon>Gunneridae</taxon>
        <taxon>Pentapetalae</taxon>
        <taxon>asterids</taxon>
        <taxon>lamiids</taxon>
        <taxon>Gentianales</taxon>
        <taxon>Rubiaceae</taxon>
        <taxon>Cinchonoideae</taxon>
        <taxon>Cinchoneae</taxon>
        <taxon>Cinchona</taxon>
    </lineage>
</organism>
<gene>
    <name evidence="1" type="ORF">ACH5RR_013536</name>
</gene>
<reference evidence="1 2" key="1">
    <citation type="submission" date="2024-11" db="EMBL/GenBank/DDBJ databases">
        <title>A near-complete genome assembly of Cinchona calisaya.</title>
        <authorList>
            <person name="Lian D.C."/>
            <person name="Zhao X.W."/>
            <person name="Wei L."/>
        </authorList>
    </citation>
    <scope>NUCLEOTIDE SEQUENCE [LARGE SCALE GENOMIC DNA]</scope>
    <source>
        <tissue evidence="1">Nenye</tissue>
    </source>
</reference>
<dbReference type="AlphaFoldDB" id="A0ABD3A097"/>
<comment type="caution">
    <text evidence="1">The sequence shown here is derived from an EMBL/GenBank/DDBJ whole genome shotgun (WGS) entry which is preliminary data.</text>
</comment>
<evidence type="ECO:0000313" key="2">
    <source>
        <dbReference type="Proteomes" id="UP001630127"/>
    </source>
</evidence>
<keyword evidence="2" id="KW-1185">Reference proteome</keyword>
<accession>A0ABD3A097</accession>